<dbReference type="GeneID" id="18809655"/>
<evidence type="ECO:0000256" key="11">
    <source>
        <dbReference type="ARBA" id="ARBA00050886"/>
    </source>
</evidence>
<dbReference type="InterPro" id="IPR002495">
    <property type="entry name" value="Glyco_trans_8"/>
</dbReference>
<feature type="region of interest" description="Disordered" evidence="14">
    <location>
        <begin position="467"/>
        <end position="493"/>
    </location>
</feature>
<dbReference type="GO" id="GO:0005737">
    <property type="term" value="C:cytoplasm"/>
    <property type="evidence" value="ECO:0007669"/>
    <property type="project" value="UniProtKB-SubCell"/>
</dbReference>
<comment type="function">
    <text evidence="13">Self-glucosylating initiator of glycogen synthesis. It catalyzes the formation of a short alpha (1,4)-glucosyl chain covalently attached via a glucose 1-O-tyrosyl linkage to internal tyrosine residues and these chains act as primers for the elongation reaction catalyzed by glycogen synthase.</text>
</comment>
<dbReference type="GO" id="GO:0005978">
    <property type="term" value="P:glycogen biosynthetic process"/>
    <property type="evidence" value="ECO:0007669"/>
    <property type="project" value="UniProtKB-KW"/>
</dbReference>
<keyword evidence="7" id="KW-0325">Glycoprotein</keyword>
<dbReference type="EMBL" id="GL945428">
    <property type="protein sequence ID" value="EGO31060.1"/>
    <property type="molecule type" value="Genomic_DNA"/>
</dbReference>
<feature type="region of interest" description="Disordered" evidence="14">
    <location>
        <begin position="645"/>
        <end position="737"/>
    </location>
</feature>
<evidence type="ECO:0000256" key="1">
    <source>
        <dbReference type="ARBA" id="ARBA00001936"/>
    </source>
</evidence>
<comment type="subcellular location">
    <subcellularLocation>
        <location evidence="2">Cytoplasm</location>
    </subcellularLocation>
</comment>
<evidence type="ECO:0000256" key="8">
    <source>
        <dbReference type="ARBA" id="ARBA00023211"/>
    </source>
</evidence>
<dbReference type="Gene3D" id="3.90.550.10">
    <property type="entry name" value="Spore Coat Polysaccharide Biosynthesis Protein SpsA, Chain A"/>
    <property type="match status" value="1"/>
</dbReference>
<dbReference type="GO" id="GO:0046872">
    <property type="term" value="F:metal ion binding"/>
    <property type="evidence" value="ECO:0007669"/>
    <property type="project" value="UniProtKB-KW"/>
</dbReference>
<protein>
    <recommendedName>
        <fullName evidence="10">glycogenin glucosyltransferase</fullName>
        <ecNumber evidence="10">2.4.1.186</ecNumber>
    </recommendedName>
</protein>
<evidence type="ECO:0000256" key="4">
    <source>
        <dbReference type="ARBA" id="ARBA00022679"/>
    </source>
</evidence>
<proteinExistence type="inferred from homology"/>
<evidence type="ECO:0000256" key="14">
    <source>
        <dbReference type="SAM" id="MobiDB-lite"/>
    </source>
</evidence>
<feature type="region of interest" description="Disordered" evidence="14">
    <location>
        <begin position="508"/>
        <end position="614"/>
    </location>
</feature>
<comment type="catalytic activity">
    <reaction evidence="12">
        <text>L-tyrosyl-[glycogenin] + UDP-alpha-D-glucose = alpha-D-glucosyl-L-tyrosyl-[glycogenin] + UDP + H(+)</text>
        <dbReference type="Rhea" id="RHEA:23360"/>
        <dbReference type="Rhea" id="RHEA-COMP:14604"/>
        <dbReference type="Rhea" id="RHEA-COMP:14605"/>
        <dbReference type="ChEBI" id="CHEBI:15378"/>
        <dbReference type="ChEBI" id="CHEBI:46858"/>
        <dbReference type="ChEBI" id="CHEBI:58223"/>
        <dbReference type="ChEBI" id="CHEBI:58885"/>
        <dbReference type="ChEBI" id="CHEBI:140573"/>
        <dbReference type="EC" id="2.4.1.186"/>
    </reaction>
</comment>
<feature type="compositionally biased region" description="Polar residues" evidence="14">
    <location>
        <begin position="838"/>
        <end position="857"/>
    </location>
</feature>
<comment type="cofactor">
    <cofactor evidence="1">
        <name>Mn(2+)</name>
        <dbReference type="ChEBI" id="CHEBI:29035"/>
    </cofactor>
</comment>
<evidence type="ECO:0000256" key="6">
    <source>
        <dbReference type="ARBA" id="ARBA00023056"/>
    </source>
</evidence>
<feature type="compositionally biased region" description="Low complexity" evidence="14">
    <location>
        <begin position="808"/>
        <end position="826"/>
    </location>
</feature>
<dbReference type="HOGENOM" id="CLU_003372_0_0_1"/>
<feature type="compositionally biased region" description="Polar residues" evidence="14">
    <location>
        <begin position="381"/>
        <end position="397"/>
    </location>
</feature>
<feature type="region of interest" description="Disordered" evidence="14">
    <location>
        <begin position="754"/>
        <end position="887"/>
    </location>
</feature>
<name>F8NG91_SERL9</name>
<evidence type="ECO:0000256" key="5">
    <source>
        <dbReference type="ARBA" id="ARBA00022723"/>
    </source>
</evidence>
<feature type="compositionally biased region" description="Polar residues" evidence="14">
    <location>
        <begin position="754"/>
        <end position="774"/>
    </location>
</feature>
<evidence type="ECO:0000256" key="7">
    <source>
        <dbReference type="ARBA" id="ARBA00023180"/>
    </source>
</evidence>
<feature type="compositionally biased region" description="Acidic residues" evidence="14">
    <location>
        <begin position="685"/>
        <end position="697"/>
    </location>
</feature>
<dbReference type="RefSeq" id="XP_007312944.1">
    <property type="nucleotide sequence ID" value="XM_007312882.1"/>
</dbReference>
<dbReference type="EC" id="2.4.1.186" evidence="10"/>
<evidence type="ECO:0000256" key="12">
    <source>
        <dbReference type="ARBA" id="ARBA00052293"/>
    </source>
</evidence>
<sequence>MTSTPFAFVSLLTSDSYLPGALALAAALKDVHANLQESKDTPAYETACLVTPETLDVSTIKLLRRAFDVVIGVEVISQEDDKGLTLLGRPDLNTVITKIHVFRLTQYSKVIFLDADILPIRPLSHLFTLPHEFSAVPDVGWPDIFNSGMMVLSPGDDHYNNIQELLKTRGSWDGGDQGLLNEWRGGDWNRLSFTYNTTPTAAYTYAPAYERFGSNISAIHFIGTNKPWNSIAYRAPGSAASTKLSQTDSATNVNTPQAYDYSSLVDKWYSVYDRHYRSHTIAPDTDFEVRRYVSAWNEQGASGAEVLDTTVVPVGGALGLDDLRRLAVQGMSSWSLLQTDRASGEGEYRSMPIDGRIDLMRPKTAEQTKTLDMAIPKEPEQSPQVPAQPDSGPSTPIASKAKLPTESPVRWTTLPTPGPNELPPAPHVRMLSLPPTPLHYVPAPYKPVTPEIVGETPGGTLHRVERPRPASPPLVSWNPALEPPPTATPSTSFPMDNYFMNAWDHSTSTNLTSPPSQHSLFRPPPQPEIPESLVREGHYRHVTGPGSDETAASPSPDRTKVKRIFPWEGRPRQIPGRVFPENESPPPGAVFLRSAPPPEAPTTPERKGRAGLTIPVMPSPLMGFPPSLTYANAWDNVPSIQKYASRLVRPPQAQPLGPAFEDTSDGGKRGSRAWSDKAEASSQDGDVEDEVDSDSDNETSKGRSRSASLSSRAKRVKYRSTGIQTVPKVRRDQSTQVDPLPVVAVTNADATTKQQRVRTASVTRRQWPPSTGSNLLPPIMAEDVVFGGDPSEMDSPAALTGSPTRLLSPRAASSPPASSPSRASAPTIVTTPRAKALATSTPSPSDRQGSNEASPLSSAGPVSPPEGEPFASPSSVGSGRKAGRVWDPARGVEVFKRSSEEVLAKFLKMGSWEDSATRA</sequence>
<dbReference type="Proteomes" id="UP000008064">
    <property type="component" value="Unassembled WGS sequence"/>
</dbReference>
<keyword evidence="3" id="KW-0963">Cytoplasm</keyword>
<keyword evidence="5" id="KW-0479">Metal-binding</keyword>
<keyword evidence="8" id="KW-0464">Manganese</keyword>
<evidence type="ECO:0000313" key="15">
    <source>
        <dbReference type="EMBL" id="EGO31060.1"/>
    </source>
</evidence>
<gene>
    <name evidence="15" type="ORF">SERLADRAFT_359161</name>
</gene>
<comment type="similarity">
    <text evidence="9">Belongs to the glycosyltransferase 8 family. Glycogenin subfamily.</text>
</comment>
<keyword evidence="6" id="KW-0320">Glycogen biosynthesis</keyword>
<dbReference type="InterPro" id="IPR050587">
    <property type="entry name" value="GNT1/Glycosyltrans_8"/>
</dbReference>
<dbReference type="Pfam" id="PF01501">
    <property type="entry name" value="Glyco_transf_8"/>
    <property type="match status" value="1"/>
</dbReference>
<feature type="region of interest" description="Disordered" evidence="14">
    <location>
        <begin position="375"/>
        <end position="403"/>
    </location>
</feature>
<evidence type="ECO:0000256" key="3">
    <source>
        <dbReference type="ARBA" id="ARBA00022490"/>
    </source>
</evidence>
<evidence type="ECO:0000256" key="2">
    <source>
        <dbReference type="ARBA" id="ARBA00004496"/>
    </source>
</evidence>
<dbReference type="KEGG" id="sla:SERLADRAFT_359161"/>
<dbReference type="InterPro" id="IPR029044">
    <property type="entry name" value="Nucleotide-diphossugar_trans"/>
</dbReference>
<dbReference type="PANTHER" id="PTHR11183">
    <property type="entry name" value="GLYCOGENIN SUBFAMILY MEMBER"/>
    <property type="match status" value="1"/>
</dbReference>
<evidence type="ECO:0000256" key="10">
    <source>
        <dbReference type="ARBA" id="ARBA00038934"/>
    </source>
</evidence>
<evidence type="ECO:0000256" key="9">
    <source>
        <dbReference type="ARBA" id="ARBA00038162"/>
    </source>
</evidence>
<feature type="compositionally biased region" description="Polar residues" evidence="14">
    <location>
        <begin position="508"/>
        <end position="519"/>
    </location>
</feature>
<comment type="catalytic activity">
    <reaction evidence="11">
        <text>[1,4-alpha-D-glucosyl](n)-L-tyrosyl-[glycogenin] + UDP-alpha-D-glucose = [1,4-alpha-D-glucosyl](n+1)-L-tyrosyl-[glycogenin] + UDP + H(+)</text>
        <dbReference type="Rhea" id="RHEA:56560"/>
        <dbReference type="Rhea" id="RHEA-COMP:14606"/>
        <dbReference type="Rhea" id="RHEA-COMP:14607"/>
        <dbReference type="ChEBI" id="CHEBI:15378"/>
        <dbReference type="ChEBI" id="CHEBI:58223"/>
        <dbReference type="ChEBI" id="CHEBI:58885"/>
        <dbReference type="ChEBI" id="CHEBI:140574"/>
        <dbReference type="EC" id="2.4.1.186"/>
    </reaction>
</comment>
<dbReference type="CDD" id="cd02537">
    <property type="entry name" value="GT8_Glycogenin"/>
    <property type="match status" value="1"/>
</dbReference>
<dbReference type="SUPFAM" id="SSF53448">
    <property type="entry name" value="Nucleotide-diphospho-sugar transferases"/>
    <property type="match status" value="1"/>
</dbReference>
<organism>
    <name type="scientific">Serpula lacrymans var. lacrymans (strain S7.9)</name>
    <name type="common">Dry rot fungus</name>
    <dbReference type="NCBI Taxonomy" id="578457"/>
    <lineage>
        <taxon>Eukaryota</taxon>
        <taxon>Fungi</taxon>
        <taxon>Dikarya</taxon>
        <taxon>Basidiomycota</taxon>
        <taxon>Agaricomycotina</taxon>
        <taxon>Agaricomycetes</taxon>
        <taxon>Agaricomycetidae</taxon>
        <taxon>Boletales</taxon>
        <taxon>Coniophorineae</taxon>
        <taxon>Serpulaceae</taxon>
        <taxon>Serpula</taxon>
    </lineage>
</organism>
<dbReference type="GO" id="GO:0008466">
    <property type="term" value="F:glycogenin glucosyltransferase activity"/>
    <property type="evidence" value="ECO:0007669"/>
    <property type="project" value="UniProtKB-EC"/>
</dbReference>
<dbReference type="OrthoDB" id="2014201at2759"/>
<keyword evidence="4 15" id="KW-0808">Transferase</keyword>
<accession>F8NG91</accession>
<dbReference type="FunFam" id="3.90.550.10:FF:000092">
    <property type="entry name" value="Glycogenin 2"/>
    <property type="match status" value="1"/>
</dbReference>
<evidence type="ECO:0000256" key="13">
    <source>
        <dbReference type="ARBA" id="ARBA00057883"/>
    </source>
</evidence>
<reference evidence="15" key="1">
    <citation type="submission" date="2011-04" db="EMBL/GenBank/DDBJ databases">
        <title>Evolution of plant cell wall degrading machinery underlies the functional diversity of forest fungi.</title>
        <authorList>
            <consortium name="US DOE Joint Genome Institute (JGI-PGF)"/>
            <person name="Eastwood D.C."/>
            <person name="Floudas D."/>
            <person name="Binder M."/>
            <person name="Majcherczyk A."/>
            <person name="Schneider P."/>
            <person name="Aerts A."/>
            <person name="Asiegbu F.O."/>
            <person name="Baker S.E."/>
            <person name="Barry K."/>
            <person name="Bendiksby M."/>
            <person name="Blumentritt M."/>
            <person name="Coutinho P.M."/>
            <person name="Cullen D."/>
            <person name="Cullen D."/>
            <person name="Gathman A."/>
            <person name="Goodell B."/>
            <person name="Henrissat B."/>
            <person name="Ihrmark K."/>
            <person name="Kauserud H."/>
            <person name="Kohler A."/>
            <person name="LaButti K."/>
            <person name="Lapidus A."/>
            <person name="Lavin J.L."/>
            <person name="Lee Y.-H."/>
            <person name="Lindquist E."/>
            <person name="Lilly W."/>
            <person name="Lucas S."/>
            <person name="Morin E."/>
            <person name="Murat C."/>
            <person name="Oguiza J.A."/>
            <person name="Park J."/>
            <person name="Pisabarro A.G."/>
            <person name="Riley R."/>
            <person name="Rosling A."/>
            <person name="Salamov A."/>
            <person name="Schmidt O."/>
            <person name="Schmutz J."/>
            <person name="Skrede I."/>
            <person name="Stenlid J."/>
            <person name="Wiebenga A."/>
            <person name="Xie X."/>
            <person name="Kues U."/>
            <person name="Hibbett D.S."/>
            <person name="Hoffmeister D."/>
            <person name="Hogberg N."/>
            <person name="Martin F."/>
            <person name="Grigoriev I.V."/>
            <person name="Watkinson S.C."/>
        </authorList>
    </citation>
    <scope>NUCLEOTIDE SEQUENCE</scope>
    <source>
        <strain evidence="15">S7.9</strain>
    </source>
</reference>
<dbReference type="AlphaFoldDB" id="F8NG91"/>